<feature type="region of interest" description="Disordered" evidence="2">
    <location>
        <begin position="1"/>
        <end position="46"/>
    </location>
</feature>
<feature type="compositionally biased region" description="Basic and acidic residues" evidence="2">
    <location>
        <begin position="1"/>
        <end position="19"/>
    </location>
</feature>
<dbReference type="PANTHER" id="PTHR47331:SF7">
    <property type="match status" value="1"/>
</dbReference>
<feature type="compositionally biased region" description="Low complexity" evidence="2">
    <location>
        <begin position="201"/>
        <end position="216"/>
    </location>
</feature>
<sequence>MAEREDITLIGDDSTKAVDDDSSMQDSASRQEEGSANAPPDASSDVTIQEHCLSNAPDDSPTVQHERMRRQRTLTERGQNLYMSRVADYKSELSRIQQTIGTDRDLAIGNKEKAPLLDIRYNVVRCFDRYKHVHGQFIGFLEGTNTENSTQELIAQQSAIDRVSVAVQTVLQKIDITVKALDGDNVNTDVRTCTTSRHSSKSGSSRAQSRSSARLQQLQKAEAARARLKFAERAANIKREEAQLEENEKVLRAKTEKKKSDLKIELGLLKVEEEVAIVDAELEVMITDWSDRSSHSSVVEEESHNRRIREYVEEQRRSVQPEKQNITVGSVPHVARDVSVKTSAPRVTYTTPLVVTSPHVAPNTSFTSVNRDCQIGLLIGKDLINAHHVHEQLIGPRDAPFAQRLGLGWVVIGEVCLGKAHRPDTIHVNSFKTHVMAEEPFSNRVVET</sequence>
<dbReference type="RefSeq" id="XP_014676743.1">
    <property type="nucleotide sequence ID" value="XM_014821257.1"/>
</dbReference>
<reference evidence="4" key="1">
    <citation type="submission" date="2025-08" db="UniProtKB">
        <authorList>
            <consortium name="RefSeq"/>
        </authorList>
    </citation>
    <scope>IDENTIFICATION</scope>
</reference>
<feature type="region of interest" description="Disordered" evidence="2">
    <location>
        <begin position="191"/>
        <end position="216"/>
    </location>
</feature>
<feature type="coiled-coil region" evidence="1">
    <location>
        <begin position="221"/>
        <end position="257"/>
    </location>
</feature>
<evidence type="ECO:0000313" key="4">
    <source>
        <dbReference type="RefSeq" id="XP_014676743.1"/>
    </source>
</evidence>
<dbReference type="PANTHER" id="PTHR47331">
    <property type="entry name" value="PHD-TYPE DOMAIN-CONTAINING PROTEIN"/>
    <property type="match status" value="1"/>
</dbReference>
<name>A0ABM1EX22_PRICU</name>
<accession>A0ABM1EX22</accession>
<protein>
    <submittedName>
        <fullName evidence="4">Uncharacterized protein LOC106816633</fullName>
    </submittedName>
</protein>
<dbReference type="GeneID" id="106816633"/>
<proteinExistence type="predicted"/>
<evidence type="ECO:0000313" key="3">
    <source>
        <dbReference type="Proteomes" id="UP000695022"/>
    </source>
</evidence>
<evidence type="ECO:0000256" key="1">
    <source>
        <dbReference type="SAM" id="Coils"/>
    </source>
</evidence>
<organism evidence="3 4">
    <name type="scientific">Priapulus caudatus</name>
    <name type="common">Priapulid worm</name>
    <dbReference type="NCBI Taxonomy" id="37621"/>
    <lineage>
        <taxon>Eukaryota</taxon>
        <taxon>Metazoa</taxon>
        <taxon>Ecdysozoa</taxon>
        <taxon>Scalidophora</taxon>
        <taxon>Priapulida</taxon>
        <taxon>Priapulimorpha</taxon>
        <taxon>Priapulimorphida</taxon>
        <taxon>Priapulidae</taxon>
        <taxon>Priapulus</taxon>
    </lineage>
</organism>
<dbReference type="Proteomes" id="UP000695022">
    <property type="component" value="Unplaced"/>
</dbReference>
<evidence type="ECO:0000256" key="2">
    <source>
        <dbReference type="SAM" id="MobiDB-lite"/>
    </source>
</evidence>
<gene>
    <name evidence="4" type="primary">LOC106816633</name>
</gene>
<keyword evidence="1" id="KW-0175">Coiled coil</keyword>
<keyword evidence="3" id="KW-1185">Reference proteome</keyword>